<proteinExistence type="predicted"/>
<evidence type="ECO:0008006" key="5">
    <source>
        <dbReference type="Google" id="ProtNLM"/>
    </source>
</evidence>
<dbReference type="EMBL" id="JAAAMJ010000025">
    <property type="protein sequence ID" value="NDV89023.1"/>
    <property type="molecule type" value="Genomic_DNA"/>
</dbReference>
<keyword evidence="2" id="KW-0732">Signal</keyword>
<evidence type="ECO:0000256" key="2">
    <source>
        <dbReference type="SAM" id="SignalP"/>
    </source>
</evidence>
<evidence type="ECO:0000313" key="3">
    <source>
        <dbReference type="EMBL" id="NDV89023.1"/>
    </source>
</evidence>
<feature type="chain" id="PRO_5026745368" description="DUF3060 domain-containing protein" evidence="2">
    <location>
        <begin position="23"/>
        <end position="182"/>
    </location>
</feature>
<keyword evidence="4" id="KW-1185">Reference proteome</keyword>
<evidence type="ECO:0000256" key="1">
    <source>
        <dbReference type="SAM" id="MobiDB-lite"/>
    </source>
</evidence>
<feature type="compositionally biased region" description="Low complexity" evidence="1">
    <location>
        <begin position="132"/>
        <end position="144"/>
    </location>
</feature>
<dbReference type="RefSeq" id="WP_163045876.1">
    <property type="nucleotide sequence ID" value="NZ_JAAAMJ010000025.1"/>
</dbReference>
<feature type="signal peptide" evidence="2">
    <location>
        <begin position="1"/>
        <end position="22"/>
    </location>
</feature>
<feature type="region of interest" description="Disordered" evidence="1">
    <location>
        <begin position="128"/>
        <end position="149"/>
    </location>
</feature>
<comment type="caution">
    <text evidence="3">The sequence shown here is derived from an EMBL/GenBank/DDBJ whole genome shotgun (WGS) entry which is preliminary data.</text>
</comment>
<sequence length="182" mass="17833">MKFLKFALMTSATAMFATAGLAQERAPQQLECGCSSQPLAASAGATLGVVTSATSDVLMSQPAGLAAAKAGAPLSLGSRVVAGPKGSAALSLGSDCLVNVAANSAVTVAASEGKLCVRTATVTQFESTTRFGQQQGPGDQQSPSAPIGFPEVAGGLIGVAAAASVITGVSDDDDDESVSLGR</sequence>
<evidence type="ECO:0000313" key="4">
    <source>
        <dbReference type="Proteomes" id="UP000476332"/>
    </source>
</evidence>
<reference evidence="3 4" key="1">
    <citation type="submission" date="2020-01" db="EMBL/GenBank/DDBJ databases">
        <title>Genomes of bacteria type strains.</title>
        <authorList>
            <person name="Chen J."/>
            <person name="Zhu S."/>
            <person name="Chen J."/>
        </authorList>
    </citation>
    <scope>NUCLEOTIDE SEQUENCE [LARGE SCALE GENOMIC DNA]</scope>
    <source>
        <strain evidence="3 4">KCTC 52919</strain>
    </source>
</reference>
<dbReference type="Proteomes" id="UP000476332">
    <property type="component" value="Unassembled WGS sequence"/>
</dbReference>
<protein>
    <recommendedName>
        <fullName evidence="5">DUF3060 domain-containing protein</fullName>
    </recommendedName>
</protein>
<dbReference type="AlphaFoldDB" id="A0A6L9MMH7"/>
<gene>
    <name evidence="3" type="ORF">GTW51_20305</name>
</gene>
<name>A0A6L9MMH7_9HYPH</name>
<organism evidence="3 4">
    <name type="scientific">Aurantimonas aggregata</name>
    <dbReference type="NCBI Taxonomy" id="2047720"/>
    <lineage>
        <taxon>Bacteria</taxon>
        <taxon>Pseudomonadati</taxon>
        <taxon>Pseudomonadota</taxon>
        <taxon>Alphaproteobacteria</taxon>
        <taxon>Hyphomicrobiales</taxon>
        <taxon>Aurantimonadaceae</taxon>
        <taxon>Aurantimonas</taxon>
    </lineage>
</organism>
<accession>A0A6L9MMH7</accession>